<proteinExistence type="predicted"/>
<feature type="domain" description="WKF" evidence="2">
    <location>
        <begin position="95"/>
        <end position="157"/>
    </location>
</feature>
<feature type="compositionally biased region" description="Basic residues" evidence="1">
    <location>
        <begin position="46"/>
        <end position="63"/>
    </location>
</feature>
<dbReference type="PANTHER" id="PTHR22306:SF2">
    <property type="entry name" value="CHROMOSOME 7 OPEN READING FRAME 50"/>
    <property type="match status" value="1"/>
</dbReference>
<evidence type="ECO:0000313" key="4">
    <source>
        <dbReference type="Proteomes" id="UP001211907"/>
    </source>
</evidence>
<evidence type="ECO:0000259" key="2">
    <source>
        <dbReference type="Pfam" id="PF10180"/>
    </source>
</evidence>
<name>A0AAD5SQJ4_9FUNG</name>
<sequence>MSESELTPVPKKIKFKHDDDDNEELEVAKPQLNTGETVSEDTTEKQKKKKRKNKGMKAKMNRKAAKENKERQAREERIARGEPEKLPTPKQLASKYLKDWQVDRINWKFQKGRQLWVIRNVFDTDALSKEDFKIAVEYFEEMPTGNARTILLEKTKETVAKASISENSGVEQDFGEDEKEEIKIKTNKTTTEANLSQPDLKKRKRKLEIDSKKSAKIAQEVLKRAKKMLKALQRK</sequence>
<comment type="caution">
    <text evidence="3">The sequence shown here is derived from an EMBL/GenBank/DDBJ whole genome shotgun (WGS) entry which is preliminary data.</text>
</comment>
<dbReference type="Proteomes" id="UP001211907">
    <property type="component" value="Unassembled WGS sequence"/>
</dbReference>
<feature type="region of interest" description="Disordered" evidence="1">
    <location>
        <begin position="1"/>
        <end position="90"/>
    </location>
</feature>
<dbReference type="AlphaFoldDB" id="A0AAD5SQJ4"/>
<dbReference type="EMBL" id="JADGJH010004183">
    <property type="protein sequence ID" value="KAJ3086867.1"/>
    <property type="molecule type" value="Genomic_DNA"/>
</dbReference>
<keyword evidence="4" id="KW-1185">Reference proteome</keyword>
<reference evidence="3" key="1">
    <citation type="submission" date="2020-05" db="EMBL/GenBank/DDBJ databases">
        <title>Phylogenomic resolution of chytrid fungi.</title>
        <authorList>
            <person name="Stajich J.E."/>
            <person name="Amses K."/>
            <person name="Simmons R."/>
            <person name="Seto K."/>
            <person name="Myers J."/>
            <person name="Bonds A."/>
            <person name="Quandt C.A."/>
            <person name="Barry K."/>
            <person name="Liu P."/>
            <person name="Grigoriev I."/>
            <person name="Longcore J.E."/>
            <person name="James T.Y."/>
        </authorList>
    </citation>
    <scope>NUCLEOTIDE SEQUENCE</scope>
    <source>
        <strain evidence="3">JEL0513</strain>
    </source>
</reference>
<dbReference type="PANTHER" id="PTHR22306">
    <property type="entry name" value="CHROMOSOME 7 OPEN READING FRAME 50"/>
    <property type="match status" value="1"/>
</dbReference>
<organism evidence="3 4">
    <name type="scientific">Physocladia obscura</name>
    <dbReference type="NCBI Taxonomy" id="109957"/>
    <lineage>
        <taxon>Eukaryota</taxon>
        <taxon>Fungi</taxon>
        <taxon>Fungi incertae sedis</taxon>
        <taxon>Chytridiomycota</taxon>
        <taxon>Chytridiomycota incertae sedis</taxon>
        <taxon>Chytridiomycetes</taxon>
        <taxon>Chytridiales</taxon>
        <taxon>Chytriomycetaceae</taxon>
        <taxon>Physocladia</taxon>
    </lineage>
</organism>
<feature type="region of interest" description="Disordered" evidence="1">
    <location>
        <begin position="169"/>
        <end position="208"/>
    </location>
</feature>
<dbReference type="Pfam" id="PF10180">
    <property type="entry name" value="WKF"/>
    <property type="match status" value="1"/>
</dbReference>
<gene>
    <name evidence="3" type="ORF">HK100_008552</name>
</gene>
<accession>A0AAD5SQJ4</accession>
<feature type="compositionally biased region" description="Basic and acidic residues" evidence="1">
    <location>
        <begin position="64"/>
        <end position="87"/>
    </location>
</feature>
<protein>
    <recommendedName>
        <fullName evidence="2">WKF domain-containing protein</fullName>
    </recommendedName>
</protein>
<evidence type="ECO:0000256" key="1">
    <source>
        <dbReference type="SAM" id="MobiDB-lite"/>
    </source>
</evidence>
<evidence type="ECO:0000313" key="3">
    <source>
        <dbReference type="EMBL" id="KAJ3086867.1"/>
    </source>
</evidence>
<dbReference type="InterPro" id="IPR019327">
    <property type="entry name" value="WKF"/>
</dbReference>